<keyword evidence="3" id="KW-1185">Reference proteome</keyword>
<feature type="compositionally biased region" description="Basic and acidic residues" evidence="1">
    <location>
        <begin position="67"/>
        <end position="77"/>
    </location>
</feature>
<evidence type="ECO:0000256" key="1">
    <source>
        <dbReference type="SAM" id="MobiDB-lite"/>
    </source>
</evidence>
<accession>A0A2M8LVL2</accession>
<proteinExistence type="predicted"/>
<feature type="region of interest" description="Disordered" evidence="1">
    <location>
        <begin position="147"/>
        <end position="168"/>
    </location>
</feature>
<dbReference type="EMBL" id="PGGW01000060">
    <property type="protein sequence ID" value="PJE95992.1"/>
    <property type="molecule type" value="Genomic_DNA"/>
</dbReference>
<feature type="compositionally biased region" description="Basic and acidic residues" evidence="1">
    <location>
        <begin position="49"/>
        <end position="59"/>
    </location>
</feature>
<evidence type="ECO:0000313" key="3">
    <source>
        <dbReference type="Proteomes" id="UP000230407"/>
    </source>
</evidence>
<evidence type="ECO:0000313" key="2">
    <source>
        <dbReference type="EMBL" id="PJE95992.1"/>
    </source>
</evidence>
<dbReference type="Proteomes" id="UP000230407">
    <property type="component" value="Unassembled WGS sequence"/>
</dbReference>
<protein>
    <submittedName>
        <fullName evidence="2">Uncharacterized protein</fullName>
    </submittedName>
</protein>
<feature type="region of interest" description="Disordered" evidence="1">
    <location>
        <begin position="1"/>
        <end position="99"/>
    </location>
</feature>
<sequence>MVSKKVEGNEDQKRAAAREAGRTGEQPSERGTTSGASKQRTHLPGRSTITHEEKLETRDRGKHHSRTAREARSREQAAEPVTGRDFTGRGAPEYGEEHEKVFRALVGEEQKHPGEPVHLQDVSRATGLPQEETRGLLHDLVAVHKLASEVQAGDSPDLGPRYETKPRR</sequence>
<organism evidence="2 3">
    <name type="scientific">Streptomyces carminius</name>
    <dbReference type="NCBI Taxonomy" id="2665496"/>
    <lineage>
        <taxon>Bacteria</taxon>
        <taxon>Bacillati</taxon>
        <taxon>Actinomycetota</taxon>
        <taxon>Actinomycetes</taxon>
        <taxon>Kitasatosporales</taxon>
        <taxon>Streptomycetaceae</taxon>
        <taxon>Streptomyces</taxon>
    </lineage>
</organism>
<dbReference type="RefSeq" id="WP_100203178.1">
    <property type="nucleotide sequence ID" value="NZ_PGGW01000060.1"/>
</dbReference>
<feature type="compositionally biased region" description="Basic and acidic residues" evidence="1">
    <location>
        <begin position="1"/>
        <end position="22"/>
    </location>
</feature>
<reference evidence="2 3" key="1">
    <citation type="submission" date="2017-11" db="EMBL/GenBank/DDBJ databases">
        <title>Streptomyces carmine sp. nov., a novel actinomycete isolated from Sophora alopecuroides in Xinjiang, China.</title>
        <authorList>
            <person name="Wang Y."/>
            <person name="Luo X."/>
            <person name="Wan C."/>
            <person name="Zhang L."/>
        </authorList>
    </citation>
    <scope>NUCLEOTIDE SEQUENCE [LARGE SCALE GENOMIC DNA]</scope>
    <source>
        <strain evidence="2 3">TRM SA0054</strain>
    </source>
</reference>
<dbReference type="AlphaFoldDB" id="A0A2M8LVL2"/>
<gene>
    <name evidence="2" type="ORF">CUT44_19505</name>
</gene>
<feature type="compositionally biased region" description="Polar residues" evidence="1">
    <location>
        <begin position="29"/>
        <end position="38"/>
    </location>
</feature>
<name>A0A2M8LVL2_9ACTN</name>
<comment type="caution">
    <text evidence="2">The sequence shown here is derived from an EMBL/GenBank/DDBJ whole genome shotgun (WGS) entry which is preliminary data.</text>
</comment>